<dbReference type="GO" id="GO:0051539">
    <property type="term" value="F:4 iron, 4 sulfur cluster binding"/>
    <property type="evidence" value="ECO:0007669"/>
    <property type="project" value="UniProtKB-KW"/>
</dbReference>
<dbReference type="GO" id="GO:0045271">
    <property type="term" value="C:respiratory chain complex I"/>
    <property type="evidence" value="ECO:0007669"/>
    <property type="project" value="TreeGrafter"/>
</dbReference>
<keyword evidence="7" id="KW-0411">Iron-sulfur</keyword>
<sequence length="178" mass="18581">MPVGPAQPWVRIRKEVFVTYVGSGNTLDPMNPPPPGYQPSSPRTYVVAADPSLRVQILDIGLACCSLEVGSAITTGLLVDSATVESPGHGATILLISGTVTDALAPAVLRAWEQLPEPKAAVSFGACANTGGPYWDAPSVTKGVDQLVPVSVYIPGCPPRPEALIAGLRQLRDEITVN</sequence>
<evidence type="ECO:0000256" key="1">
    <source>
        <dbReference type="ARBA" id="ARBA00022448"/>
    </source>
</evidence>
<dbReference type="Pfam" id="PF01058">
    <property type="entry name" value="Oxidored_q6"/>
    <property type="match status" value="1"/>
</dbReference>
<dbReference type="Gene3D" id="3.40.50.12280">
    <property type="match status" value="1"/>
</dbReference>
<feature type="domain" description="NADH:ubiquinone oxidoreductase-like 20kDa subunit" evidence="10">
    <location>
        <begin position="81"/>
        <end position="171"/>
    </location>
</feature>
<evidence type="ECO:0000313" key="11">
    <source>
        <dbReference type="EMBL" id="CAB4833423.1"/>
    </source>
</evidence>
<evidence type="ECO:0000259" key="10">
    <source>
        <dbReference type="Pfam" id="PF01058"/>
    </source>
</evidence>
<evidence type="ECO:0000256" key="6">
    <source>
        <dbReference type="ARBA" id="ARBA00023004"/>
    </source>
</evidence>
<keyword evidence="9" id="KW-0472">Membrane</keyword>
<keyword evidence="8" id="KW-0520">NAD</keyword>
<keyword evidence="4" id="KW-0479">Metal-binding</keyword>
<keyword evidence="6" id="KW-0408">Iron</keyword>
<keyword evidence="1" id="KW-0813">Transport</keyword>
<proteinExistence type="predicted"/>
<evidence type="ECO:0000256" key="8">
    <source>
        <dbReference type="ARBA" id="ARBA00023027"/>
    </source>
</evidence>
<gene>
    <name evidence="11" type="ORF">UFOPK3204_01247</name>
</gene>
<evidence type="ECO:0000256" key="3">
    <source>
        <dbReference type="ARBA" id="ARBA00022485"/>
    </source>
</evidence>
<dbReference type="GO" id="GO:0015990">
    <property type="term" value="P:electron transport coupled proton transport"/>
    <property type="evidence" value="ECO:0007669"/>
    <property type="project" value="TreeGrafter"/>
</dbReference>
<accession>A0A6J7AKU0</accession>
<dbReference type="GO" id="GO:0046872">
    <property type="term" value="F:metal ion binding"/>
    <property type="evidence" value="ECO:0007669"/>
    <property type="project" value="UniProtKB-KW"/>
</dbReference>
<evidence type="ECO:0000256" key="7">
    <source>
        <dbReference type="ARBA" id="ARBA00023014"/>
    </source>
</evidence>
<keyword evidence="2" id="KW-1003">Cell membrane</keyword>
<dbReference type="GO" id="GO:0009060">
    <property type="term" value="P:aerobic respiration"/>
    <property type="evidence" value="ECO:0007669"/>
    <property type="project" value="TreeGrafter"/>
</dbReference>
<dbReference type="InterPro" id="IPR006137">
    <property type="entry name" value="NADH_UbQ_OxRdtase-like_20kDa"/>
</dbReference>
<evidence type="ECO:0000256" key="4">
    <source>
        <dbReference type="ARBA" id="ARBA00022723"/>
    </source>
</evidence>
<name>A0A6J7AKU0_9ZZZZ</name>
<keyword evidence="5" id="KW-1278">Translocase</keyword>
<evidence type="ECO:0000256" key="5">
    <source>
        <dbReference type="ARBA" id="ARBA00022967"/>
    </source>
</evidence>
<dbReference type="NCBIfam" id="NF005012">
    <property type="entry name" value="PRK06411.1"/>
    <property type="match status" value="1"/>
</dbReference>
<evidence type="ECO:0000256" key="2">
    <source>
        <dbReference type="ARBA" id="ARBA00022475"/>
    </source>
</evidence>
<evidence type="ECO:0000256" key="9">
    <source>
        <dbReference type="ARBA" id="ARBA00023136"/>
    </source>
</evidence>
<protein>
    <submittedName>
        <fullName evidence="11">Unannotated protein</fullName>
    </submittedName>
</protein>
<dbReference type="GO" id="GO:0008137">
    <property type="term" value="F:NADH dehydrogenase (ubiquinone) activity"/>
    <property type="evidence" value="ECO:0007669"/>
    <property type="project" value="TreeGrafter"/>
</dbReference>
<dbReference type="PANTHER" id="PTHR11995">
    <property type="entry name" value="NADH DEHYDROGENASE"/>
    <property type="match status" value="1"/>
</dbReference>
<dbReference type="EMBL" id="CAFABK010000062">
    <property type="protein sequence ID" value="CAB4833423.1"/>
    <property type="molecule type" value="Genomic_DNA"/>
</dbReference>
<reference evidence="11" key="1">
    <citation type="submission" date="2020-05" db="EMBL/GenBank/DDBJ databases">
        <authorList>
            <person name="Chiriac C."/>
            <person name="Salcher M."/>
            <person name="Ghai R."/>
            <person name="Kavagutti S V."/>
        </authorList>
    </citation>
    <scope>NUCLEOTIDE SEQUENCE</scope>
</reference>
<dbReference type="AlphaFoldDB" id="A0A6J7AKU0"/>
<dbReference type="PANTHER" id="PTHR11995:SF33">
    <property type="entry name" value="NADH-QUINONE OXIDOREDUCTASE SUBUNIT B 2"/>
    <property type="match status" value="1"/>
</dbReference>
<organism evidence="11">
    <name type="scientific">freshwater metagenome</name>
    <dbReference type="NCBI Taxonomy" id="449393"/>
    <lineage>
        <taxon>unclassified sequences</taxon>
        <taxon>metagenomes</taxon>
        <taxon>ecological metagenomes</taxon>
    </lineage>
</organism>
<dbReference type="SUPFAM" id="SSF56770">
    <property type="entry name" value="HydA/Nqo6-like"/>
    <property type="match status" value="1"/>
</dbReference>
<keyword evidence="3" id="KW-0004">4Fe-4S</keyword>